<dbReference type="Pfam" id="PF00353">
    <property type="entry name" value="HemolysinCabind"/>
    <property type="match status" value="4"/>
</dbReference>
<feature type="compositionally biased region" description="Gly residues" evidence="4">
    <location>
        <begin position="870"/>
        <end position="882"/>
    </location>
</feature>
<dbReference type="Gene3D" id="3.40.720.10">
    <property type="entry name" value="Alkaline Phosphatase, subunit A"/>
    <property type="match status" value="2"/>
</dbReference>
<feature type="region of interest" description="Disordered" evidence="4">
    <location>
        <begin position="762"/>
        <end position="789"/>
    </location>
</feature>
<dbReference type="PRINTS" id="PR00313">
    <property type="entry name" value="CABNDNGRPT"/>
</dbReference>
<dbReference type="AlphaFoldDB" id="A0A9X9XCY0"/>
<dbReference type="SUPFAM" id="SSF51120">
    <property type="entry name" value="beta-Roll"/>
    <property type="match status" value="2"/>
</dbReference>
<evidence type="ECO:0000259" key="5">
    <source>
        <dbReference type="Pfam" id="PF13205"/>
    </source>
</evidence>
<dbReference type="EMBL" id="JAAEDL010000012">
    <property type="protein sequence ID" value="MBR0681566.1"/>
    <property type="molecule type" value="Genomic_DNA"/>
</dbReference>
<dbReference type="PANTHER" id="PTHR38340:SF1">
    <property type="entry name" value="S-LAYER PROTEIN"/>
    <property type="match status" value="1"/>
</dbReference>
<dbReference type="GO" id="GO:0005509">
    <property type="term" value="F:calcium ion binding"/>
    <property type="evidence" value="ECO:0007669"/>
    <property type="project" value="InterPro"/>
</dbReference>
<sequence length="974" mass="100800">MSEQHVVFVGIDGLQLEQFLLLGLQGEAEALNSLDIVESYTGGAEGTSTEQPTVSGPGWSTLLTGVWAEQHGVTSNNGQAIDAEVDSIFEIIDGALPDATIASIVHWDDINTGHFSADVDAGIIDYAMSGLSDQAVTDEAVDLIDTVAPDFMFLQLDDVDGAGHSSGFGEAYNQSIITVSAQLAEILAAVEAREAANPDEDWLVIVSTDHGRDPATGSGHGEQTDMERRTFIAANEELATFSDAVPATSVLTTILDFLNISFTLNADGLQSGSLLEGAADPLPPTIDAILTPVDGAARVTLDTDLSIRFSEEVQIGTGTITVHRAEDDSVVATVDVTSGAVTVSGDTVTIGLPVTLAALTDYYVKIDEGAFTDGTNAFFGISDETTWNFTTEADLAAPQVVALTPADDAEAVPTGADLTIRFDEDVVAGEGDIVVRRASDDSVFETVAITDPRVTIDGDTVTVDLAGTLEAGAEYYVQVDPGALRDTSNLITLFTEDFESVGLGPFVSPTEGGGDGTDFSSTPPAGWTQDNTTTPAGGPVEFFGWTVMDKNSWITTAGDQSRSSFTNASGAVLVADPDEYDDGSADVGSNLFNAYISMPTISLAGVEAGTATITFDSSWRAEGTQKGNIEVSYDGGVTWTEVLAFDSDSSSADYKPSATNETVRAQLDNPDGASEVIIRFGMIEAGNNWWWAIDDIVVQGEGTAAGTTGNAFAGITDKTSWTFTAAATESKLLEGTSGADSLTGGDGDDTIAGLGGADSLAGGLGDDTMSGGERNDRLDGGAGNDTLDGGIGADVLDGGADDDVLRGGNWHDQLQGGLGNDLLMGEKDNDSLKGGEGQDTLHGGHGFDLLDGDEGDDLLFGEDAPDALRGGAGNDTLDGGGSEDTLAGGEGDDVLIGGKSADIFVFGPGGGNDIVVDFRKIDSIRLDGGLSLESSRIEHVGGDSWVDTVLVFDDGSTVTLLDFRTTTPEQFLVA</sequence>
<dbReference type="Proteomes" id="UP001138709">
    <property type="component" value="Unassembled WGS sequence"/>
</dbReference>
<comment type="caution">
    <text evidence="6">The sequence shown here is derived from an EMBL/GenBank/DDBJ whole genome shotgun (WGS) entry which is preliminary data.</text>
</comment>
<evidence type="ECO:0000256" key="4">
    <source>
        <dbReference type="SAM" id="MobiDB-lite"/>
    </source>
</evidence>
<dbReference type="InterPro" id="IPR011049">
    <property type="entry name" value="Serralysin-like_metalloprot_C"/>
</dbReference>
<gene>
    <name evidence="6" type="ORF">GXW74_13805</name>
</gene>
<reference evidence="6" key="2">
    <citation type="journal article" date="2021" name="Syst. Appl. Microbiol.">
        <title>Roseomonas hellenica sp. nov., isolated from roots of wild-growing Alkanna tinctoria.</title>
        <authorList>
            <person name="Rat A."/>
            <person name="Naranjo H.D."/>
            <person name="Lebbe L."/>
            <person name="Cnockaert M."/>
            <person name="Krigas N."/>
            <person name="Grigoriadou K."/>
            <person name="Maloupa E."/>
            <person name="Willems A."/>
        </authorList>
    </citation>
    <scope>NUCLEOTIDE SEQUENCE</scope>
    <source>
        <strain evidence="6">LMG 31228</strain>
    </source>
</reference>
<evidence type="ECO:0000256" key="1">
    <source>
        <dbReference type="ARBA" id="ARBA00004613"/>
    </source>
</evidence>
<accession>A0A9X9XCY0</accession>
<dbReference type="PROSITE" id="PS00330">
    <property type="entry name" value="HEMOLYSIN_CALCIUM"/>
    <property type="match status" value="3"/>
</dbReference>
<dbReference type="Gene3D" id="2.150.10.10">
    <property type="entry name" value="Serralysin-like metalloprotease, C-terminal"/>
    <property type="match status" value="4"/>
</dbReference>
<comment type="subcellular location">
    <subcellularLocation>
        <location evidence="1">Secreted</location>
    </subcellularLocation>
</comment>
<feature type="compositionally biased region" description="Acidic residues" evidence="4">
    <location>
        <begin position="850"/>
        <end position="865"/>
    </location>
</feature>
<feature type="compositionally biased region" description="Basic and acidic residues" evidence="4">
    <location>
        <begin position="824"/>
        <end position="833"/>
    </location>
</feature>
<dbReference type="InterPro" id="IPR018511">
    <property type="entry name" value="Hemolysin-typ_Ca-bd_CS"/>
</dbReference>
<keyword evidence="2" id="KW-0964">Secreted</keyword>
<keyword evidence="3" id="KW-0732">Signal</keyword>
<evidence type="ECO:0000256" key="2">
    <source>
        <dbReference type="ARBA" id="ARBA00022525"/>
    </source>
</evidence>
<dbReference type="GO" id="GO:0005576">
    <property type="term" value="C:extracellular region"/>
    <property type="evidence" value="ECO:0007669"/>
    <property type="project" value="UniProtKB-SubCell"/>
</dbReference>
<protein>
    <recommendedName>
        <fullName evidence="5">SbsA Ig-like domain-containing protein</fullName>
    </recommendedName>
</protein>
<evidence type="ECO:0000313" key="7">
    <source>
        <dbReference type="Proteomes" id="UP001138709"/>
    </source>
</evidence>
<dbReference type="InterPro" id="IPR050557">
    <property type="entry name" value="RTX_toxin/Mannuronan_C5-epim"/>
</dbReference>
<feature type="region of interest" description="Disordered" evidence="4">
    <location>
        <begin position="817"/>
        <end position="891"/>
    </location>
</feature>
<dbReference type="InterPro" id="IPR001343">
    <property type="entry name" value="Hemolysn_Ca-bd"/>
</dbReference>
<dbReference type="Pfam" id="PF13205">
    <property type="entry name" value="Big_5"/>
    <property type="match status" value="2"/>
</dbReference>
<keyword evidence="7" id="KW-1185">Reference proteome</keyword>
<dbReference type="SUPFAM" id="SSF53649">
    <property type="entry name" value="Alkaline phosphatase-like"/>
    <property type="match status" value="1"/>
</dbReference>
<organism evidence="6 7">
    <name type="scientific">Neoroseomonas eburnea</name>
    <dbReference type="NCBI Taxonomy" id="1346889"/>
    <lineage>
        <taxon>Bacteria</taxon>
        <taxon>Pseudomonadati</taxon>
        <taxon>Pseudomonadota</taxon>
        <taxon>Alphaproteobacteria</taxon>
        <taxon>Acetobacterales</taxon>
        <taxon>Acetobacteraceae</taxon>
        <taxon>Neoroseomonas</taxon>
    </lineage>
</organism>
<dbReference type="PANTHER" id="PTHR38340">
    <property type="entry name" value="S-LAYER PROTEIN"/>
    <property type="match status" value="1"/>
</dbReference>
<dbReference type="InterPro" id="IPR017850">
    <property type="entry name" value="Alkaline_phosphatase_core_sf"/>
</dbReference>
<name>A0A9X9XCY0_9PROT</name>
<proteinExistence type="predicted"/>
<feature type="domain" description="SbsA Ig-like" evidence="5">
    <location>
        <begin position="396"/>
        <end position="489"/>
    </location>
</feature>
<dbReference type="RefSeq" id="WP_211847094.1">
    <property type="nucleotide sequence ID" value="NZ_JAAEDL010000012.1"/>
</dbReference>
<dbReference type="InterPro" id="IPR032812">
    <property type="entry name" value="SbsA_Ig"/>
</dbReference>
<evidence type="ECO:0000256" key="3">
    <source>
        <dbReference type="ARBA" id="ARBA00022729"/>
    </source>
</evidence>
<reference evidence="6" key="1">
    <citation type="submission" date="2020-01" db="EMBL/GenBank/DDBJ databases">
        <authorList>
            <person name="Rat A."/>
        </authorList>
    </citation>
    <scope>NUCLEOTIDE SEQUENCE</scope>
    <source>
        <strain evidence="6">LMG 31228</strain>
    </source>
</reference>
<feature type="domain" description="SbsA Ig-like" evidence="5">
    <location>
        <begin position="283"/>
        <end position="391"/>
    </location>
</feature>
<evidence type="ECO:0000313" key="6">
    <source>
        <dbReference type="EMBL" id="MBR0681566.1"/>
    </source>
</evidence>